<proteinExistence type="predicted"/>
<dbReference type="InterPro" id="IPR032675">
    <property type="entry name" value="LRR_dom_sf"/>
</dbReference>
<dbReference type="Gene3D" id="3.80.10.10">
    <property type="entry name" value="Ribonuclease Inhibitor"/>
    <property type="match status" value="1"/>
</dbReference>
<reference evidence="1" key="1">
    <citation type="submission" date="2019-04" db="EMBL/GenBank/DDBJ databases">
        <title>Sequencing of skin fungus with MAO and IRED activity.</title>
        <authorList>
            <person name="Marsaioli A.J."/>
            <person name="Bonatto J.M.C."/>
            <person name="Reis Junior O."/>
        </authorList>
    </citation>
    <scope>NUCLEOTIDE SEQUENCE</scope>
    <source>
        <strain evidence="1">28M1</strain>
    </source>
</reference>
<organism evidence="1 2">
    <name type="scientific">Didymella heteroderae</name>
    <dbReference type="NCBI Taxonomy" id="1769908"/>
    <lineage>
        <taxon>Eukaryota</taxon>
        <taxon>Fungi</taxon>
        <taxon>Dikarya</taxon>
        <taxon>Ascomycota</taxon>
        <taxon>Pezizomycotina</taxon>
        <taxon>Dothideomycetes</taxon>
        <taxon>Pleosporomycetidae</taxon>
        <taxon>Pleosporales</taxon>
        <taxon>Pleosporineae</taxon>
        <taxon>Didymellaceae</taxon>
        <taxon>Didymella</taxon>
    </lineage>
</organism>
<name>A0A9P4WKL3_9PLEO</name>
<accession>A0A9P4WKL3</accession>
<dbReference type="OrthoDB" id="3935706at2759"/>
<dbReference type="SUPFAM" id="SSF52047">
    <property type="entry name" value="RNI-like"/>
    <property type="match status" value="1"/>
</dbReference>
<protein>
    <submittedName>
        <fullName evidence="1">Uncharacterized protein</fullName>
    </submittedName>
</protein>
<dbReference type="AlphaFoldDB" id="A0A9P4WKL3"/>
<evidence type="ECO:0000313" key="1">
    <source>
        <dbReference type="EMBL" id="KAF3034887.1"/>
    </source>
</evidence>
<sequence>MVRVLDIRGWGSEWEAATGSQWAGVTTVDEPESSRTGPLFVSVTRSATKTSSSLKLFEDTAVRLGLISQPLTISTPALQKSVTMGSTLTKEEDFLRLLRHNVEDAQVVLMLALVPGLTTIRVDGMPPYPTLDWYHFLKKSTSALCRLRELYIHGHPHRDGRSLYTLSSAFLELAPGLERLHLEAVNLRASRQVKRLLSEKKLRGFIALETEVGPSLLDTLLSGQRLTRFHYKPALGNMIEGQQEQYSEDRILDSLKDSLQSLRDLTLFSLRPSFSRRIAECSKLKVLEMPYQHGFVTCPEADSLDFAEALRRRIPKSLYKLDLRFITPSGDVPIAMEALADLKHQGELPNLRTIRLNFRQYSSSPWFPPVPYDDMVFHANERFGGILRNAGLQLELAQTD</sequence>
<evidence type="ECO:0000313" key="2">
    <source>
        <dbReference type="Proteomes" id="UP000758155"/>
    </source>
</evidence>
<comment type="caution">
    <text evidence="1">The sequence shown here is derived from an EMBL/GenBank/DDBJ whole genome shotgun (WGS) entry which is preliminary data.</text>
</comment>
<dbReference type="EMBL" id="SWKV01000063">
    <property type="protein sequence ID" value="KAF3034887.1"/>
    <property type="molecule type" value="Genomic_DNA"/>
</dbReference>
<gene>
    <name evidence="1" type="ORF">E8E12_003764</name>
</gene>
<dbReference type="Proteomes" id="UP000758155">
    <property type="component" value="Unassembled WGS sequence"/>
</dbReference>
<keyword evidence="2" id="KW-1185">Reference proteome</keyword>